<sequence length="352" mass="36129">MSPPIATDSSFAHNSSGVVSSNSVDPSGTVLVIGSMAAAQSGAYQKVVEQYSGRQIEMHMVDRLTDGATELSPSSYPLAHLVVPYGDAASPVLLRTLSSALSPGATIVVEAAELIDATASNKVKAELTIAGFTDINSDASSGLLSARRFADSGPSTSASSALPLRRKLAGAGGASSKKMLWSTQPAASGPAGSADLIDPSSLLRDGDFIAPTAVKRPDCDVGPGQAKKKKACKGCTCGLRELQEEEQRQSAQAHSSIVQLDENDMDLPNSGAATPGIAAGGNRTEVTETIIGKDGKPKTIKRIQVDTKGATSSCGSCFLGDAFRCSSCPFLGLPAFEPGQKVQIPAGMDDDI</sequence>
<evidence type="ECO:0000256" key="10">
    <source>
        <dbReference type="HAMAP-Rule" id="MF_03115"/>
    </source>
</evidence>
<dbReference type="FunCoup" id="A0A317XQS8">
    <property type="interactions" value="312"/>
</dbReference>
<reference evidence="14 15" key="1">
    <citation type="journal article" date="2018" name="Mol. Biol. Evol.">
        <title>Broad Genomic Sampling Reveals a Smut Pathogenic Ancestry of the Fungal Clade Ustilaginomycotina.</title>
        <authorList>
            <person name="Kijpornyongpan T."/>
            <person name="Mondo S.J."/>
            <person name="Barry K."/>
            <person name="Sandor L."/>
            <person name="Lee J."/>
            <person name="Lipzen A."/>
            <person name="Pangilinan J."/>
            <person name="LaButti K."/>
            <person name="Hainaut M."/>
            <person name="Henrissat B."/>
            <person name="Grigoriev I.V."/>
            <person name="Spatafora J.W."/>
            <person name="Aime M.C."/>
        </authorList>
    </citation>
    <scope>NUCLEOTIDE SEQUENCE [LARGE SCALE GENOMIC DNA]</scope>
    <source>
        <strain evidence="14 15">MCA 3645</strain>
    </source>
</reference>
<dbReference type="InParanoid" id="A0A317XQS8"/>
<evidence type="ECO:0000256" key="11">
    <source>
        <dbReference type="SAM" id="MobiDB-lite"/>
    </source>
</evidence>
<evidence type="ECO:0000256" key="5">
    <source>
        <dbReference type="ARBA" id="ARBA00022714"/>
    </source>
</evidence>
<proteinExistence type="inferred from homology"/>
<keyword evidence="15" id="KW-1185">Reference proteome</keyword>
<feature type="binding site" evidence="10">
    <location>
        <position position="237"/>
    </location>
    <ligand>
        <name>[2Fe-2S] cluster</name>
        <dbReference type="ChEBI" id="CHEBI:190135"/>
    </ligand>
</feature>
<feature type="short sequence motif" description="Cx2C motif 1" evidence="10">
    <location>
        <begin position="314"/>
        <end position="317"/>
    </location>
</feature>
<dbReference type="GO" id="GO:0016226">
    <property type="term" value="P:iron-sulfur cluster assembly"/>
    <property type="evidence" value="ECO:0007669"/>
    <property type="project" value="UniProtKB-UniRule"/>
</dbReference>
<dbReference type="Gene3D" id="3.40.50.150">
    <property type="entry name" value="Vaccinia Virus protein VP39"/>
    <property type="match status" value="1"/>
</dbReference>
<dbReference type="InterPro" id="IPR031838">
    <property type="entry name" value="Dre2_N"/>
</dbReference>
<dbReference type="GO" id="GO:0051537">
    <property type="term" value="F:2 iron, 2 sulfur cluster binding"/>
    <property type="evidence" value="ECO:0007669"/>
    <property type="project" value="UniProtKB-UniRule"/>
</dbReference>
<keyword evidence="9 10" id="KW-0496">Mitochondrion</keyword>
<comment type="cofactor">
    <cofactor evidence="1 10">
        <name>[4Fe-4S] cluster</name>
        <dbReference type="ChEBI" id="CHEBI:49883"/>
    </cofactor>
</comment>
<dbReference type="InterPro" id="IPR007785">
    <property type="entry name" value="Anamorsin"/>
</dbReference>
<evidence type="ECO:0000313" key="15">
    <source>
        <dbReference type="Proteomes" id="UP000246740"/>
    </source>
</evidence>
<feature type="binding site" evidence="10">
    <location>
        <position position="325"/>
    </location>
    <ligand>
        <name>[4Fe-4S] cluster</name>
        <dbReference type="ChEBI" id="CHEBI:49883"/>
    </ligand>
</feature>
<feature type="binding site" evidence="10">
    <location>
        <position position="232"/>
    </location>
    <ligand>
        <name>[2Fe-2S] cluster</name>
        <dbReference type="ChEBI" id="CHEBI:190135"/>
    </ligand>
</feature>
<dbReference type="EMBL" id="KZ819192">
    <property type="protein sequence ID" value="PWZ00714.1"/>
    <property type="molecule type" value="Genomic_DNA"/>
</dbReference>
<dbReference type="Pfam" id="PF16803">
    <property type="entry name" value="DRE2_N"/>
    <property type="match status" value="1"/>
</dbReference>
<feature type="domain" description="Anamorsin C-terminal" evidence="12">
    <location>
        <begin position="214"/>
        <end position="344"/>
    </location>
</feature>
<accession>A0A317XQS8</accession>
<evidence type="ECO:0000259" key="13">
    <source>
        <dbReference type="Pfam" id="PF16803"/>
    </source>
</evidence>
<comment type="domain">
    <text evidence="10">The N-terminal domain has structural similarity with S-adenosyl-L-methionine-dependent methyltransferases, but does not bind S-adenosyl-L-methionine. It is required for correct assembly of the 2 Fe-S clusters.</text>
</comment>
<evidence type="ECO:0000259" key="12">
    <source>
        <dbReference type="Pfam" id="PF05093"/>
    </source>
</evidence>
<feature type="binding site" evidence="10">
    <location>
        <position position="314"/>
    </location>
    <ligand>
        <name>[4Fe-4S] cluster</name>
        <dbReference type="ChEBI" id="CHEBI:49883"/>
    </ligand>
</feature>
<feature type="binding site" evidence="10">
    <location>
        <position position="219"/>
    </location>
    <ligand>
        <name>[2Fe-2S] cluster</name>
        <dbReference type="ChEBI" id="CHEBI:190135"/>
    </ligand>
</feature>
<keyword evidence="6 10" id="KW-0479">Metal-binding</keyword>
<dbReference type="Pfam" id="PF05093">
    <property type="entry name" value="CIAPIN1"/>
    <property type="match status" value="1"/>
</dbReference>
<comment type="domain">
    <text evidence="10">The C-terminal domain binds 2 Fe-S clusters but is otherwise mostly in an intrinsically disordered conformation.</text>
</comment>
<evidence type="ECO:0000256" key="1">
    <source>
        <dbReference type="ARBA" id="ARBA00001966"/>
    </source>
</evidence>
<organism evidence="14 15">
    <name type="scientific">Testicularia cyperi</name>
    <dbReference type="NCBI Taxonomy" id="1882483"/>
    <lineage>
        <taxon>Eukaryota</taxon>
        <taxon>Fungi</taxon>
        <taxon>Dikarya</taxon>
        <taxon>Basidiomycota</taxon>
        <taxon>Ustilaginomycotina</taxon>
        <taxon>Ustilaginomycetes</taxon>
        <taxon>Ustilaginales</taxon>
        <taxon>Anthracoideaceae</taxon>
        <taxon>Testicularia</taxon>
    </lineage>
</organism>
<keyword evidence="7 10" id="KW-0408">Iron</keyword>
<feature type="short sequence motif" description="Cx2C motif 2" evidence="10">
    <location>
        <begin position="325"/>
        <end position="328"/>
    </location>
</feature>
<dbReference type="PANTHER" id="PTHR13273">
    <property type="entry name" value="ANAMORSIN"/>
    <property type="match status" value="1"/>
</dbReference>
<dbReference type="InterPro" id="IPR046408">
    <property type="entry name" value="CIAPIN1"/>
</dbReference>
<evidence type="ECO:0000256" key="8">
    <source>
        <dbReference type="ARBA" id="ARBA00023014"/>
    </source>
</evidence>
<feature type="binding site" evidence="10">
    <location>
        <position position="317"/>
    </location>
    <ligand>
        <name>[4Fe-4S] cluster</name>
        <dbReference type="ChEBI" id="CHEBI:49883"/>
    </ligand>
</feature>
<dbReference type="STRING" id="1882483.A0A317XQS8"/>
<feature type="binding site" evidence="10">
    <location>
        <position position="328"/>
    </location>
    <ligand>
        <name>[4Fe-4S] cluster</name>
        <dbReference type="ChEBI" id="CHEBI:49883"/>
    </ligand>
</feature>
<dbReference type="GO" id="GO:0051539">
    <property type="term" value="F:4 iron, 4 sulfur cluster binding"/>
    <property type="evidence" value="ECO:0007669"/>
    <property type="project" value="UniProtKB-KW"/>
</dbReference>
<feature type="compositionally biased region" description="Low complexity" evidence="11">
    <location>
        <begin position="14"/>
        <end position="23"/>
    </location>
</feature>
<evidence type="ECO:0000256" key="2">
    <source>
        <dbReference type="ARBA" id="ARBA00008169"/>
    </source>
</evidence>
<keyword evidence="5 10" id="KW-0001">2Fe-2S</keyword>
<protein>
    <submittedName>
        <fullName evidence="14">DUF689-domain-containing protein</fullName>
    </submittedName>
</protein>
<feature type="region of interest" description="Disordered" evidence="11">
    <location>
        <begin position="1"/>
        <end position="23"/>
    </location>
</feature>
<dbReference type="AlphaFoldDB" id="A0A317XQS8"/>
<keyword evidence="4 10" id="KW-0963">Cytoplasm</keyword>
<comment type="subcellular location">
    <subcellularLocation>
        <location evidence="10">Cytoplasm</location>
    </subcellularLocation>
    <subcellularLocation>
        <location evidence="10">Mitochondrion intermembrane space</location>
    </subcellularLocation>
</comment>
<dbReference type="InterPro" id="IPR029063">
    <property type="entry name" value="SAM-dependent_MTases_sf"/>
</dbReference>
<dbReference type="OrthoDB" id="311633at2759"/>
<evidence type="ECO:0000256" key="6">
    <source>
        <dbReference type="ARBA" id="ARBA00022723"/>
    </source>
</evidence>
<evidence type="ECO:0000256" key="7">
    <source>
        <dbReference type="ARBA" id="ARBA00023004"/>
    </source>
</evidence>
<dbReference type="Proteomes" id="UP000246740">
    <property type="component" value="Unassembled WGS sequence"/>
</dbReference>
<evidence type="ECO:0000313" key="14">
    <source>
        <dbReference type="EMBL" id="PWZ00714.1"/>
    </source>
</evidence>
<comment type="similarity">
    <text evidence="2 10">Belongs to the anamorsin family.</text>
</comment>
<feature type="domain" description="Fe-S cluster assembly protein Dre2 N-terminal" evidence="13">
    <location>
        <begin position="31"/>
        <end position="138"/>
    </location>
</feature>
<feature type="binding site" evidence="10">
    <location>
        <position position="235"/>
    </location>
    <ligand>
        <name>[2Fe-2S] cluster</name>
        <dbReference type="ChEBI" id="CHEBI:190135"/>
    </ligand>
</feature>
<keyword evidence="3 10" id="KW-0004">4Fe-4S</keyword>
<dbReference type="GO" id="GO:0046872">
    <property type="term" value="F:metal ion binding"/>
    <property type="evidence" value="ECO:0007669"/>
    <property type="project" value="UniProtKB-KW"/>
</dbReference>
<dbReference type="PANTHER" id="PTHR13273:SF14">
    <property type="entry name" value="ANAMORSIN"/>
    <property type="match status" value="1"/>
</dbReference>
<dbReference type="GO" id="GO:0009055">
    <property type="term" value="F:electron transfer activity"/>
    <property type="evidence" value="ECO:0007669"/>
    <property type="project" value="UniProtKB-UniRule"/>
</dbReference>
<evidence type="ECO:0000256" key="4">
    <source>
        <dbReference type="ARBA" id="ARBA00022490"/>
    </source>
</evidence>
<comment type="domain">
    <text evidence="10">The twin Cx2C motifs are involved in the recognition by the mitochondrial MIA40-ERV1 disulfide relay system. The formation of 2 disulfide bonds in the Cx2C motifs through dithiol/disulfide exchange reactions effectively traps the protein in the mitochondrial intermembrane space.</text>
</comment>
<gene>
    <name evidence="14" type="ORF">BCV70DRAFT_99839</name>
</gene>
<evidence type="ECO:0000256" key="3">
    <source>
        <dbReference type="ARBA" id="ARBA00022485"/>
    </source>
</evidence>
<dbReference type="GO" id="GO:0005758">
    <property type="term" value="C:mitochondrial intermembrane space"/>
    <property type="evidence" value="ECO:0007669"/>
    <property type="project" value="UniProtKB-SubCell"/>
</dbReference>
<name>A0A317XQS8_9BASI</name>
<evidence type="ECO:0000256" key="9">
    <source>
        <dbReference type="ARBA" id="ARBA00023128"/>
    </source>
</evidence>
<comment type="caution">
    <text evidence="10">Lacks conserved residue(s) required for the propagation of feature annotation.</text>
</comment>
<keyword evidence="8 10" id="KW-0411">Iron-sulfur</keyword>
<dbReference type="HAMAP" id="MF_03115">
    <property type="entry name" value="Anamorsin"/>
    <property type="match status" value="1"/>
</dbReference>
<feature type="region of interest" description="Fe-S binding site B" evidence="10">
    <location>
        <begin position="314"/>
        <end position="328"/>
    </location>
</feature>
<comment type="cofactor">
    <cofactor evidence="10">
        <name>[2Fe-2S] cluster</name>
        <dbReference type="ChEBI" id="CHEBI:190135"/>
    </cofactor>
</comment>